<dbReference type="InterPro" id="IPR000719">
    <property type="entry name" value="Prot_kinase_dom"/>
</dbReference>
<name>A0A9W8GHD6_9FUNG</name>
<accession>A0A9W8GHD6</accession>
<keyword evidence="3" id="KW-0547">Nucleotide-binding</keyword>
<dbReference type="InterPro" id="IPR008271">
    <property type="entry name" value="Ser/Thr_kinase_AS"/>
</dbReference>
<evidence type="ECO:0000256" key="4">
    <source>
        <dbReference type="ARBA" id="ARBA00022777"/>
    </source>
</evidence>
<dbReference type="PANTHER" id="PTHR48016:SF56">
    <property type="entry name" value="MAPKK KINASE"/>
    <property type="match status" value="1"/>
</dbReference>
<dbReference type="PANTHER" id="PTHR48016">
    <property type="entry name" value="MAP KINASE KINASE KINASE SSK2-RELATED-RELATED"/>
    <property type="match status" value="1"/>
</dbReference>
<dbReference type="Proteomes" id="UP001151516">
    <property type="component" value="Unassembled WGS sequence"/>
</dbReference>
<feature type="compositionally biased region" description="Basic and acidic residues" evidence="6">
    <location>
        <begin position="911"/>
        <end position="922"/>
    </location>
</feature>
<dbReference type="Pfam" id="PF00536">
    <property type="entry name" value="SAM_1"/>
    <property type="match status" value="1"/>
</dbReference>
<feature type="region of interest" description="Disordered" evidence="6">
    <location>
        <begin position="130"/>
        <end position="177"/>
    </location>
</feature>
<feature type="compositionally biased region" description="Pro residues" evidence="6">
    <location>
        <begin position="132"/>
        <end position="145"/>
    </location>
</feature>
<reference evidence="9" key="1">
    <citation type="submission" date="2022-07" db="EMBL/GenBank/DDBJ databases">
        <title>Phylogenomic reconstructions and comparative analyses of Kickxellomycotina fungi.</title>
        <authorList>
            <person name="Reynolds N.K."/>
            <person name="Stajich J.E."/>
            <person name="Barry K."/>
            <person name="Grigoriev I.V."/>
            <person name="Crous P."/>
            <person name="Smith M.E."/>
        </authorList>
    </citation>
    <scope>NUCLEOTIDE SEQUENCE</scope>
    <source>
        <strain evidence="9">CBS 109367</strain>
    </source>
</reference>
<dbReference type="SMART" id="SM00454">
    <property type="entry name" value="SAM"/>
    <property type="match status" value="1"/>
</dbReference>
<keyword evidence="5" id="KW-0067">ATP-binding</keyword>
<protein>
    <submittedName>
        <fullName evidence="9">ATP binding</fullName>
        <ecNumber evidence="9">2.7.11.25</ecNumber>
    </submittedName>
</protein>
<feature type="compositionally biased region" description="Acidic residues" evidence="6">
    <location>
        <begin position="809"/>
        <end position="818"/>
    </location>
</feature>
<dbReference type="InterPro" id="IPR050538">
    <property type="entry name" value="MAP_kinase_kinase_kinase"/>
</dbReference>
<evidence type="ECO:0000256" key="3">
    <source>
        <dbReference type="ARBA" id="ARBA00022741"/>
    </source>
</evidence>
<dbReference type="InterPro" id="IPR013761">
    <property type="entry name" value="SAM/pointed_sf"/>
</dbReference>
<feature type="region of interest" description="Disordered" evidence="6">
    <location>
        <begin position="278"/>
        <end position="303"/>
    </location>
</feature>
<dbReference type="Gene3D" id="3.10.20.90">
    <property type="entry name" value="Phosphatidylinositol 3-kinase Catalytic Subunit, Chain A, domain 1"/>
    <property type="match status" value="1"/>
</dbReference>
<feature type="compositionally biased region" description="Acidic residues" evidence="6">
    <location>
        <begin position="854"/>
        <end position="868"/>
    </location>
</feature>
<dbReference type="InterPro" id="IPR000159">
    <property type="entry name" value="RA_dom"/>
</dbReference>
<gene>
    <name evidence="9" type="primary">STE11</name>
    <name evidence="9" type="ORF">IWW39_001727</name>
</gene>
<evidence type="ECO:0000313" key="10">
    <source>
        <dbReference type="Proteomes" id="UP001151516"/>
    </source>
</evidence>
<dbReference type="OrthoDB" id="266718at2759"/>
<dbReference type="InterPro" id="IPR001660">
    <property type="entry name" value="SAM"/>
</dbReference>
<dbReference type="Pfam" id="PF00788">
    <property type="entry name" value="RA"/>
    <property type="match status" value="1"/>
</dbReference>
<dbReference type="PROSITE" id="PS50105">
    <property type="entry name" value="SAM_DOMAIN"/>
    <property type="match status" value="1"/>
</dbReference>
<feature type="region of interest" description="Disordered" evidence="6">
    <location>
        <begin position="744"/>
        <end position="937"/>
    </location>
</feature>
<organism evidence="9 10">
    <name type="scientific">Coemansia spiralis</name>
    <dbReference type="NCBI Taxonomy" id="417178"/>
    <lineage>
        <taxon>Eukaryota</taxon>
        <taxon>Fungi</taxon>
        <taxon>Fungi incertae sedis</taxon>
        <taxon>Zoopagomycota</taxon>
        <taxon>Kickxellomycotina</taxon>
        <taxon>Kickxellomycetes</taxon>
        <taxon>Kickxellales</taxon>
        <taxon>Kickxellaceae</taxon>
        <taxon>Coemansia</taxon>
    </lineage>
</organism>
<feature type="region of interest" description="Disordered" evidence="6">
    <location>
        <begin position="580"/>
        <end position="599"/>
    </location>
</feature>
<feature type="compositionally biased region" description="Low complexity" evidence="6">
    <location>
        <begin position="286"/>
        <end position="297"/>
    </location>
</feature>
<feature type="compositionally biased region" description="Basic and acidic residues" evidence="6">
    <location>
        <begin position="832"/>
        <end position="843"/>
    </location>
</feature>
<dbReference type="EMBL" id="JANBTX010000032">
    <property type="protein sequence ID" value="KAJ2689088.1"/>
    <property type="molecule type" value="Genomic_DNA"/>
</dbReference>
<evidence type="ECO:0000256" key="5">
    <source>
        <dbReference type="ARBA" id="ARBA00022840"/>
    </source>
</evidence>
<evidence type="ECO:0000313" key="9">
    <source>
        <dbReference type="EMBL" id="KAJ2689088.1"/>
    </source>
</evidence>
<dbReference type="InterPro" id="IPR011009">
    <property type="entry name" value="Kinase-like_dom_sf"/>
</dbReference>
<dbReference type="SUPFAM" id="SSF56112">
    <property type="entry name" value="Protein kinase-like (PK-like)"/>
    <property type="match status" value="1"/>
</dbReference>
<dbReference type="SMART" id="SM00220">
    <property type="entry name" value="S_TKc"/>
    <property type="match status" value="1"/>
</dbReference>
<feature type="region of interest" description="Disordered" evidence="6">
    <location>
        <begin position="661"/>
        <end position="688"/>
    </location>
</feature>
<dbReference type="SUPFAM" id="SSF47769">
    <property type="entry name" value="SAM/Pointed domain"/>
    <property type="match status" value="1"/>
</dbReference>
<dbReference type="PROSITE" id="PS50011">
    <property type="entry name" value="PROTEIN_KINASE_DOM"/>
    <property type="match status" value="1"/>
</dbReference>
<dbReference type="Gene3D" id="1.10.510.10">
    <property type="entry name" value="Transferase(Phosphotransferase) domain 1"/>
    <property type="match status" value="1"/>
</dbReference>
<dbReference type="EC" id="2.7.11.25" evidence="9"/>
<sequence length="1214" mass="130876">MKSPAAQHFTIEAELQQHRRQQQEVAAVYTNDEGFLFVQGGDSIHAPVARYTLQQVLQWSESRVCQWVRDQGFGKYEAAFRENLVNGEALVELDYGLLKELSVRTVGERVRLNLAIRRLRQQCLQLDAEFESPPPRQPLPPPPQPQLQQPRAKRAAAELLSSPSPHSAAITSDSVPPSALHNAHAAAASSVATNAGAAAAALPTTSAAGSSTPSHVVASAISAMASVTAASPKLGIKDLPVLPRVSLSSTAIGLNGGSNLQRAKTDMRPFATIQDRRPKLQHHRPQLPQQLHHAPAQGGASGVALRKPKLSIDNGSPPPANLVSVGPLPHPLRPVAAKLPGFSASKETAAATSSQLVGQSLRRGGSPVPSDLHAVEPMSAPLPRLRMLTSSGQQRQPPVASPTVAPLQLLRDAIESNRSASSRSGQTEEIERLGLQFQEFFGTDISVSNLADSLSVKTWHVTITGPENQVRQVSITNTSSAQAILDRVRREFDLDNDIDGDQYSLFSMTSEGGGARCLSNEELAKMFSSSDSAPQEKFFLRKRHQLSRPPMGSKRSEHLQRAIERLGNIIPATLASSLSPSALQQQQQPQSLSRSMTKWESTTEKLTKLLGERPPSELVSLNVEKYFPGNEARARHSIMRRRQNESLDGMSTDGLDILSATASKRSSRRQSRTHRRSSSTSSSSSAGSRIMQARLQAMALGGEKRWSEFSSNLEPIEEAQASPGAASDDKLGSSVAIGNNDVIEEVDEEDDALSNPPTSPLPPLPIIVEDTPLEATPTVTSRADKRMSRLYEVSSAIPVRNESCGSLEFSDDEGDDSEGSGGSLSDLSTSDSSHDSDSLHSDDDGGSFCKSLDDSDIDRDEDLADIDDDSVKVDGVPSVDPALLPEQAPNEEEPVEGGAAGGTFGASTEALPDKAKPADKRNSVGRSGSAASRTKSKKKTWIKGAPIASGSFGSVYFGMNTRTGAIMAVKEVELPKPGSVSMKRNQRMADALRHELDLLKGLDHRNVVKYLGTDMDERNIYIFLEYVSGGSVSSALASFGMFPETLVRTYTAQIIEGLVYLHEQGIIHRDIKGGNVLIDQDGSVKISDFGISKRVDEVVAASKMDRRASLQGSVFWMAPEVVKDTKYTVKGDVWSLGCLVIEMMTGTHPFPDLDQLQALYSIGQRGRPKIPDDISLVGQDFLEHALQVDLDMRPTAKDLLPHAFVCEPAMPPTP</sequence>
<dbReference type="GO" id="GO:0004709">
    <property type="term" value="F:MAP kinase kinase kinase activity"/>
    <property type="evidence" value="ECO:0007669"/>
    <property type="project" value="UniProtKB-EC"/>
</dbReference>
<proteinExistence type="inferred from homology"/>
<feature type="domain" description="Protein kinase" evidence="7">
    <location>
        <begin position="941"/>
        <end position="1205"/>
    </location>
</feature>
<keyword evidence="10" id="KW-1185">Reference proteome</keyword>
<feature type="region of interest" description="Disordered" evidence="6">
    <location>
        <begin position="350"/>
        <end position="372"/>
    </location>
</feature>
<evidence type="ECO:0000256" key="2">
    <source>
        <dbReference type="ARBA" id="ARBA00022679"/>
    </source>
</evidence>
<keyword evidence="2 9" id="KW-0808">Transferase</keyword>
<dbReference type="Pfam" id="PF00069">
    <property type="entry name" value="Pkinase"/>
    <property type="match status" value="1"/>
</dbReference>
<feature type="domain" description="SAM" evidence="8">
    <location>
        <begin position="59"/>
        <end position="122"/>
    </location>
</feature>
<evidence type="ECO:0000259" key="7">
    <source>
        <dbReference type="PROSITE" id="PS50011"/>
    </source>
</evidence>
<feature type="compositionally biased region" description="Basic residues" evidence="6">
    <location>
        <begin position="665"/>
        <end position="677"/>
    </location>
</feature>
<evidence type="ECO:0000256" key="1">
    <source>
        <dbReference type="ARBA" id="ARBA00006529"/>
    </source>
</evidence>
<comment type="caution">
    <text evidence="9">The sequence shown here is derived from an EMBL/GenBank/DDBJ whole genome shotgun (WGS) entry which is preliminary data.</text>
</comment>
<dbReference type="FunFam" id="3.30.200.20:FF:000387">
    <property type="entry name" value="Serine/threonine-protein kinase STE11"/>
    <property type="match status" value="1"/>
</dbReference>
<dbReference type="Gene3D" id="1.10.150.50">
    <property type="entry name" value="Transcription Factor, Ets-1"/>
    <property type="match status" value="1"/>
</dbReference>
<comment type="similarity">
    <text evidence="1">Belongs to the protein kinase superfamily. STE Ser/Thr protein kinase family. MAP kinase kinase kinase subfamily.</text>
</comment>
<feature type="compositionally biased region" description="Polar residues" evidence="6">
    <location>
        <begin position="161"/>
        <end position="175"/>
    </location>
</feature>
<feature type="compositionally biased region" description="Low complexity" evidence="6">
    <location>
        <begin position="678"/>
        <end position="688"/>
    </location>
</feature>
<dbReference type="AlphaFoldDB" id="A0A9W8GHD6"/>
<feature type="compositionally biased region" description="Low complexity" evidence="6">
    <location>
        <begin position="580"/>
        <end position="593"/>
    </location>
</feature>
<evidence type="ECO:0000259" key="8">
    <source>
        <dbReference type="PROSITE" id="PS50105"/>
    </source>
</evidence>
<evidence type="ECO:0000256" key="6">
    <source>
        <dbReference type="SAM" id="MobiDB-lite"/>
    </source>
</evidence>
<dbReference type="PROSITE" id="PS00108">
    <property type="entry name" value="PROTEIN_KINASE_ST"/>
    <property type="match status" value="1"/>
</dbReference>
<keyword evidence="4" id="KW-0418">Kinase</keyword>
<dbReference type="GO" id="GO:0005524">
    <property type="term" value="F:ATP binding"/>
    <property type="evidence" value="ECO:0007669"/>
    <property type="project" value="UniProtKB-KW"/>
</dbReference>